<proteinExistence type="predicted"/>
<dbReference type="Proteomes" id="UP000283655">
    <property type="component" value="Unassembled WGS sequence"/>
</dbReference>
<evidence type="ECO:0000256" key="1">
    <source>
        <dbReference type="SAM" id="Phobius"/>
    </source>
</evidence>
<name>A0A419AYS5_PECCA</name>
<feature type="transmembrane region" description="Helical" evidence="1">
    <location>
        <begin position="32"/>
        <end position="51"/>
    </location>
</feature>
<accession>A0A419AYS5</accession>
<keyword evidence="1" id="KW-0812">Transmembrane</keyword>
<comment type="caution">
    <text evidence="2">The sequence shown here is derived from an EMBL/GenBank/DDBJ whole genome shotgun (WGS) entry which is preliminary data.</text>
</comment>
<dbReference type="AlphaFoldDB" id="A0A419AYS5"/>
<organism evidence="2 3">
    <name type="scientific">Pectobacterium carotovorum</name>
    <name type="common">Erwinia carotovora</name>
    <dbReference type="NCBI Taxonomy" id="554"/>
    <lineage>
        <taxon>Bacteria</taxon>
        <taxon>Pseudomonadati</taxon>
        <taxon>Pseudomonadota</taxon>
        <taxon>Gammaproteobacteria</taxon>
        <taxon>Enterobacterales</taxon>
        <taxon>Pectobacteriaceae</taxon>
        <taxon>Pectobacterium</taxon>
    </lineage>
</organism>
<keyword evidence="1" id="KW-0472">Membrane</keyword>
<protein>
    <submittedName>
        <fullName evidence="2">Uncharacterized protein</fullName>
    </submittedName>
</protein>
<reference evidence="2 3" key="1">
    <citation type="submission" date="2018-09" db="EMBL/GenBank/DDBJ databases">
        <title>Phylogenetic diversity of Pectobacterium and Dickeya strains causing blackleg disease of potato in Morocco.</title>
        <authorList>
            <person name="Oulghazi S."/>
            <person name="Moumni M."/>
            <person name="Faure D."/>
        </authorList>
    </citation>
    <scope>NUCLEOTIDE SEQUENCE [LARGE SCALE GENOMIC DNA]</scope>
    <source>
        <strain evidence="2 3">S1.15.11.2D</strain>
    </source>
</reference>
<sequence>MKAIDPLFITFAINNLIDIIKESNHVNYFKDYLMPIITVCISSATAYFIALKGFKYQETVKNEKAKADTSNQIILLFQSMQGSLTALKDIYVNELTDNPIQRALIIPMIPMKLKPVQIEPERLIQLFNLTNSNIEKEPWTNISAIMTTLNNYNHMITIIETRNSVNEIVINKLSPLVFDSKIEIEKILKTIEPSLRIKYIDITEMMILFIDNLIVTVDDFLNHFPAIAVKNLNKKYIPNYIIIKNYQNNYTSFTRLLSRSTSVNIETLSLLVEMDEKMVKEKYTDQSFLITTNKDYLNKHKAE</sequence>
<evidence type="ECO:0000313" key="3">
    <source>
        <dbReference type="Proteomes" id="UP000283655"/>
    </source>
</evidence>
<evidence type="ECO:0000313" key="2">
    <source>
        <dbReference type="EMBL" id="RJL53238.1"/>
    </source>
</evidence>
<dbReference type="RefSeq" id="WP_119873177.1">
    <property type="nucleotide sequence ID" value="NZ_QZDH01000010.1"/>
</dbReference>
<gene>
    <name evidence="2" type="ORF">D5071_06225</name>
</gene>
<dbReference type="EMBL" id="QZDH01000010">
    <property type="protein sequence ID" value="RJL53238.1"/>
    <property type="molecule type" value="Genomic_DNA"/>
</dbReference>
<keyword evidence="1" id="KW-1133">Transmembrane helix</keyword>